<evidence type="ECO:0000313" key="3">
    <source>
        <dbReference type="Proteomes" id="UP000835052"/>
    </source>
</evidence>
<dbReference type="EMBL" id="CAJGYM010000358">
    <property type="protein sequence ID" value="CAD6200348.1"/>
    <property type="molecule type" value="Genomic_DNA"/>
</dbReference>
<gene>
    <name evidence="2" type="ORF">CAUJ_LOCUS16244</name>
</gene>
<keyword evidence="3" id="KW-1185">Reference proteome</keyword>
<name>A0A8S1HXG3_9PELO</name>
<dbReference type="Proteomes" id="UP000835052">
    <property type="component" value="Unassembled WGS sequence"/>
</dbReference>
<accession>A0A8S1HXG3</accession>
<organism evidence="2 3">
    <name type="scientific">Caenorhabditis auriculariae</name>
    <dbReference type="NCBI Taxonomy" id="2777116"/>
    <lineage>
        <taxon>Eukaryota</taxon>
        <taxon>Metazoa</taxon>
        <taxon>Ecdysozoa</taxon>
        <taxon>Nematoda</taxon>
        <taxon>Chromadorea</taxon>
        <taxon>Rhabditida</taxon>
        <taxon>Rhabditina</taxon>
        <taxon>Rhabditomorpha</taxon>
        <taxon>Rhabditoidea</taxon>
        <taxon>Rhabditidae</taxon>
        <taxon>Peloderinae</taxon>
        <taxon>Caenorhabditis</taxon>
    </lineage>
</organism>
<evidence type="ECO:0000313" key="2">
    <source>
        <dbReference type="EMBL" id="CAD6200348.1"/>
    </source>
</evidence>
<feature type="signal peptide" evidence="1">
    <location>
        <begin position="1"/>
        <end position="18"/>
    </location>
</feature>
<dbReference type="AlphaFoldDB" id="A0A8S1HXG3"/>
<sequence length="94" mass="10050">MILLLLLTPLYRLSGVGAPMTYPSLYETAGGFEVLVSHYQHFSNPLQCFTESAELSSKSTSSPVPAEAAETKACNAFKSFTAGEGAEVKDVSEE</sequence>
<proteinExistence type="predicted"/>
<comment type="caution">
    <text evidence="2">The sequence shown here is derived from an EMBL/GenBank/DDBJ whole genome shotgun (WGS) entry which is preliminary data.</text>
</comment>
<evidence type="ECO:0000256" key="1">
    <source>
        <dbReference type="SAM" id="SignalP"/>
    </source>
</evidence>
<reference evidence="2" key="1">
    <citation type="submission" date="2020-10" db="EMBL/GenBank/DDBJ databases">
        <authorList>
            <person name="Kikuchi T."/>
        </authorList>
    </citation>
    <scope>NUCLEOTIDE SEQUENCE</scope>
    <source>
        <strain evidence="2">NKZ352</strain>
    </source>
</reference>
<keyword evidence="1" id="KW-0732">Signal</keyword>
<feature type="chain" id="PRO_5035829435" evidence="1">
    <location>
        <begin position="19"/>
        <end position="94"/>
    </location>
</feature>
<protein>
    <submittedName>
        <fullName evidence="2">Uncharacterized protein</fullName>
    </submittedName>
</protein>